<evidence type="ECO:0000256" key="2">
    <source>
        <dbReference type="ARBA" id="ARBA00021525"/>
    </source>
</evidence>
<sequence length="340" mass="37245">MLGKDSHSSAPPADFSPTLSPEPPQLYATRRWEVASLGEGDLLFFCGVTSQPLVSREHCREASPPFAQPEQPPSSYLESFRFLAPVGLLAGPLARREVARELGMGWPSAVRSLLLPLALLLEPLGAQEHVTFRMNPVEKRDAGQGRELKLQCETVNSSPTGCSWLRLTPGAVVPTFLLYLSGSSQSVKVAPELDSRRFGGSRSSSSYFLTLKDFQKDDQGYYYCVVARNSRLFFSPFVPVFMPVKATTAPAPRPKPTTPAATNSSIQNAAGSEKCKSFSNTSEKNGLDFSCDLYIWMPLTGGCVVLLLALIITITIFRRSRRRVCQCPRPLIRPGGKTGR</sequence>
<dbReference type="STRING" id="13616.ENSMODP00000011886"/>
<dbReference type="Ensembl" id="ENSMODT00000012110.3">
    <property type="protein sequence ID" value="ENSMODP00000011886.3"/>
    <property type="gene ID" value="ENSMODG00000009513.3"/>
</dbReference>
<dbReference type="GO" id="GO:0002456">
    <property type="term" value="P:T cell mediated immunity"/>
    <property type="evidence" value="ECO:0000318"/>
    <property type="project" value="GO_Central"/>
</dbReference>
<keyword evidence="11" id="KW-1015">Disulfide bond</keyword>
<evidence type="ECO:0000256" key="14">
    <source>
        <dbReference type="ARBA" id="ARBA00023319"/>
    </source>
</evidence>
<evidence type="ECO:0000256" key="9">
    <source>
        <dbReference type="ARBA" id="ARBA00023136"/>
    </source>
</evidence>
<keyword evidence="8" id="KW-1064">Adaptive immunity</keyword>
<evidence type="ECO:0000313" key="19">
    <source>
        <dbReference type="Proteomes" id="UP000002280"/>
    </source>
</evidence>
<dbReference type="HOGENOM" id="CLU_085753_0_0_1"/>
<evidence type="ECO:0000313" key="18">
    <source>
        <dbReference type="Ensembl" id="ENSMODP00000011886.3"/>
    </source>
</evidence>
<keyword evidence="19" id="KW-1185">Reference proteome</keyword>
<dbReference type="InterPro" id="IPR013106">
    <property type="entry name" value="Ig_V-set"/>
</dbReference>
<evidence type="ECO:0000256" key="16">
    <source>
        <dbReference type="SAM" id="Phobius"/>
    </source>
</evidence>
<evidence type="ECO:0000256" key="7">
    <source>
        <dbReference type="ARBA" id="ARBA00022989"/>
    </source>
</evidence>
<dbReference type="InParanoid" id="F7EVJ7"/>
<dbReference type="PROSITE" id="PS50835">
    <property type="entry name" value="IG_LIKE"/>
    <property type="match status" value="1"/>
</dbReference>
<evidence type="ECO:0000256" key="4">
    <source>
        <dbReference type="ARBA" id="ARBA00022692"/>
    </source>
</evidence>
<comment type="subcellular location">
    <subcellularLocation>
        <location evidence="1">Cell membrane</location>
        <topology evidence="1">Single-pass type I membrane protein</topology>
    </subcellularLocation>
</comment>
<organism evidence="18 19">
    <name type="scientific">Monodelphis domestica</name>
    <name type="common">Gray short-tailed opossum</name>
    <dbReference type="NCBI Taxonomy" id="13616"/>
    <lineage>
        <taxon>Eukaryota</taxon>
        <taxon>Metazoa</taxon>
        <taxon>Chordata</taxon>
        <taxon>Craniata</taxon>
        <taxon>Vertebrata</taxon>
        <taxon>Euteleostomi</taxon>
        <taxon>Mammalia</taxon>
        <taxon>Metatheria</taxon>
        <taxon>Didelphimorphia</taxon>
        <taxon>Didelphidae</taxon>
        <taxon>Monodelphis</taxon>
    </lineage>
</organism>
<feature type="domain" description="Ig-like" evidence="17">
    <location>
        <begin position="116"/>
        <end position="235"/>
    </location>
</feature>
<dbReference type="GO" id="GO:0007166">
    <property type="term" value="P:cell surface receptor signaling pathway"/>
    <property type="evidence" value="ECO:0000318"/>
    <property type="project" value="GO_Central"/>
</dbReference>
<evidence type="ECO:0000256" key="15">
    <source>
        <dbReference type="SAM" id="MobiDB-lite"/>
    </source>
</evidence>
<evidence type="ECO:0000256" key="11">
    <source>
        <dbReference type="ARBA" id="ARBA00023157"/>
    </source>
</evidence>
<keyword evidence="4 16" id="KW-0812">Transmembrane</keyword>
<dbReference type="PANTHER" id="PTHR10441:SF2">
    <property type="entry name" value="T-CELL SURFACE GLYCOPROTEIN CD8 ALPHA CHAIN"/>
    <property type="match status" value="1"/>
</dbReference>
<feature type="transmembrane region" description="Helical" evidence="16">
    <location>
        <begin position="293"/>
        <end position="317"/>
    </location>
</feature>
<dbReference type="FunCoup" id="F7EVJ7">
    <property type="interactions" value="229"/>
</dbReference>
<dbReference type="SMART" id="SM00406">
    <property type="entry name" value="IGv"/>
    <property type="match status" value="1"/>
</dbReference>
<keyword evidence="10" id="KW-0564">Palmitate</keyword>
<keyword evidence="3" id="KW-1003">Cell membrane</keyword>
<keyword evidence="7 16" id="KW-1133">Transmembrane helix</keyword>
<dbReference type="Proteomes" id="UP000002280">
    <property type="component" value="Chromosome 1"/>
</dbReference>
<dbReference type="GeneTree" id="ENSGT00940000156588"/>
<dbReference type="InterPro" id="IPR015468">
    <property type="entry name" value="CD8_asu"/>
</dbReference>
<dbReference type="Bgee" id="ENSMODG00000009513">
    <property type="expression patterns" value="Expressed in blood and 5 other cell types or tissues"/>
</dbReference>
<dbReference type="Pfam" id="PF07686">
    <property type="entry name" value="V-set"/>
    <property type="match status" value="1"/>
</dbReference>
<dbReference type="InterPro" id="IPR013783">
    <property type="entry name" value="Ig-like_fold"/>
</dbReference>
<evidence type="ECO:0000256" key="10">
    <source>
        <dbReference type="ARBA" id="ARBA00023139"/>
    </source>
</evidence>
<evidence type="ECO:0000256" key="1">
    <source>
        <dbReference type="ARBA" id="ARBA00004251"/>
    </source>
</evidence>
<keyword evidence="12" id="KW-0325">Glycoprotein</keyword>
<keyword evidence="5" id="KW-0732">Signal</keyword>
<evidence type="ECO:0000256" key="8">
    <source>
        <dbReference type="ARBA" id="ARBA00023130"/>
    </source>
</evidence>
<dbReference type="ExpressionAtlas" id="F7EVJ7">
    <property type="expression patterns" value="baseline"/>
</dbReference>
<reference evidence="18" key="3">
    <citation type="submission" date="2025-09" db="UniProtKB">
        <authorList>
            <consortium name="Ensembl"/>
        </authorList>
    </citation>
    <scope>IDENTIFICATION</scope>
</reference>
<accession>F7EVJ7</accession>
<name>F7EVJ7_MONDO</name>
<evidence type="ECO:0000256" key="3">
    <source>
        <dbReference type="ARBA" id="ARBA00022475"/>
    </source>
</evidence>
<dbReference type="GO" id="GO:0009897">
    <property type="term" value="C:external side of plasma membrane"/>
    <property type="evidence" value="ECO:0000318"/>
    <property type="project" value="GO_Central"/>
</dbReference>
<dbReference type="AlphaFoldDB" id="F7EVJ7"/>
<evidence type="ECO:0000256" key="13">
    <source>
        <dbReference type="ARBA" id="ARBA00023288"/>
    </source>
</evidence>
<keyword evidence="14" id="KW-0393">Immunoglobulin domain</keyword>
<protein>
    <recommendedName>
        <fullName evidence="2">T-cell surface glycoprotein CD8 alpha chain</fullName>
    </recommendedName>
</protein>
<dbReference type="InterPro" id="IPR036179">
    <property type="entry name" value="Ig-like_dom_sf"/>
</dbReference>
<evidence type="ECO:0000259" key="17">
    <source>
        <dbReference type="PROSITE" id="PS50835"/>
    </source>
</evidence>
<dbReference type="Gene3D" id="2.60.40.10">
    <property type="entry name" value="Immunoglobulins"/>
    <property type="match status" value="1"/>
</dbReference>
<keyword evidence="6" id="KW-0391">Immunity</keyword>
<reference evidence="18 19" key="1">
    <citation type="journal article" date="2007" name="Nature">
        <title>Genome of the marsupial Monodelphis domestica reveals innovation in non-coding sequences.</title>
        <authorList>
            <person name="Mikkelsen T.S."/>
            <person name="Wakefield M.J."/>
            <person name="Aken B."/>
            <person name="Amemiya C.T."/>
            <person name="Chang J.L."/>
            <person name="Duke S."/>
            <person name="Garber M."/>
            <person name="Gentles A.J."/>
            <person name="Goodstadt L."/>
            <person name="Heger A."/>
            <person name="Jurka J."/>
            <person name="Kamal M."/>
            <person name="Mauceli E."/>
            <person name="Searle S.M."/>
            <person name="Sharpe T."/>
            <person name="Baker M.L."/>
            <person name="Batzer M.A."/>
            <person name="Benos P.V."/>
            <person name="Belov K."/>
            <person name="Clamp M."/>
            <person name="Cook A."/>
            <person name="Cuff J."/>
            <person name="Das R."/>
            <person name="Davidow L."/>
            <person name="Deakin J.E."/>
            <person name="Fazzari M.J."/>
            <person name="Glass J.L."/>
            <person name="Grabherr M."/>
            <person name="Greally J.M."/>
            <person name="Gu W."/>
            <person name="Hore T.A."/>
            <person name="Huttley G.A."/>
            <person name="Kleber M."/>
            <person name="Jirtle R.L."/>
            <person name="Koina E."/>
            <person name="Lee J.T."/>
            <person name="Mahony S."/>
            <person name="Marra M.A."/>
            <person name="Miller R.D."/>
            <person name="Nicholls R.D."/>
            <person name="Oda M."/>
            <person name="Papenfuss A.T."/>
            <person name="Parra Z.E."/>
            <person name="Pollock D.D."/>
            <person name="Ray D.A."/>
            <person name="Schein J.E."/>
            <person name="Speed T.P."/>
            <person name="Thompson K."/>
            <person name="VandeBerg J.L."/>
            <person name="Wade C.M."/>
            <person name="Walker J.A."/>
            <person name="Waters P.D."/>
            <person name="Webber C."/>
            <person name="Weidman J.R."/>
            <person name="Xie X."/>
            <person name="Zody M.C."/>
            <person name="Baldwin J."/>
            <person name="Abdouelleil A."/>
            <person name="Abdulkadir J."/>
            <person name="Abebe A."/>
            <person name="Abera B."/>
            <person name="Abreu J."/>
            <person name="Acer S.C."/>
            <person name="Aftuck L."/>
            <person name="Alexander A."/>
            <person name="An P."/>
            <person name="Anderson E."/>
            <person name="Anderson S."/>
            <person name="Arachi H."/>
            <person name="Azer M."/>
            <person name="Bachantsang P."/>
            <person name="Barry A."/>
            <person name="Bayul T."/>
            <person name="Berlin A."/>
            <person name="Bessette D."/>
            <person name="Bloom T."/>
            <person name="Bloom T."/>
            <person name="Boguslavskiy L."/>
            <person name="Bonnet C."/>
            <person name="Boukhgalter B."/>
            <person name="Bourzgui I."/>
            <person name="Brown A."/>
            <person name="Cahill P."/>
            <person name="Channer S."/>
            <person name="Cheshatsang Y."/>
            <person name="Chuda L."/>
            <person name="Citroen M."/>
            <person name="Collymore A."/>
            <person name="Cooke P."/>
            <person name="Costello M."/>
            <person name="D'Aco K."/>
            <person name="Daza R."/>
            <person name="De Haan G."/>
            <person name="DeGray S."/>
            <person name="DeMaso C."/>
            <person name="Dhargay N."/>
            <person name="Dooley K."/>
            <person name="Dooley E."/>
            <person name="Doricent M."/>
            <person name="Dorje P."/>
            <person name="Dorjee K."/>
            <person name="Dupes A."/>
            <person name="Elong R."/>
            <person name="Falk J."/>
            <person name="Farina A."/>
            <person name="Faro S."/>
            <person name="Ferguson D."/>
            <person name="Fisher S."/>
            <person name="Foley C.D."/>
            <person name="Franke A."/>
            <person name="Friedrich D."/>
            <person name="Gadbois L."/>
            <person name="Gearin G."/>
            <person name="Gearin C.R."/>
            <person name="Giannoukos G."/>
            <person name="Goode T."/>
            <person name="Graham J."/>
            <person name="Grandbois E."/>
            <person name="Grewal S."/>
            <person name="Gyaltsen K."/>
            <person name="Hafez N."/>
            <person name="Hagos B."/>
            <person name="Hall J."/>
            <person name="Henson C."/>
            <person name="Hollinger A."/>
            <person name="Honan T."/>
            <person name="Huard M.D."/>
            <person name="Hughes L."/>
            <person name="Hurhula B."/>
            <person name="Husby M.E."/>
            <person name="Kamat A."/>
            <person name="Kanga B."/>
            <person name="Kashin S."/>
            <person name="Khazanovich D."/>
            <person name="Kisner P."/>
            <person name="Lance K."/>
            <person name="Lara M."/>
            <person name="Lee W."/>
            <person name="Lennon N."/>
            <person name="Letendre F."/>
            <person name="LeVine R."/>
            <person name="Lipovsky A."/>
            <person name="Liu X."/>
            <person name="Liu J."/>
            <person name="Liu S."/>
            <person name="Lokyitsang T."/>
            <person name="Lokyitsang Y."/>
            <person name="Lubonja R."/>
            <person name="Lui A."/>
            <person name="MacDonald P."/>
            <person name="Magnisalis V."/>
            <person name="Maru K."/>
            <person name="Matthews C."/>
            <person name="McCusker W."/>
            <person name="McDonough S."/>
            <person name="Mehta T."/>
            <person name="Meldrim J."/>
            <person name="Meneus L."/>
            <person name="Mihai O."/>
            <person name="Mihalev A."/>
            <person name="Mihova T."/>
            <person name="Mittelman R."/>
            <person name="Mlenga V."/>
            <person name="Montmayeur A."/>
            <person name="Mulrain L."/>
            <person name="Navidi A."/>
            <person name="Naylor J."/>
            <person name="Negash T."/>
            <person name="Nguyen T."/>
            <person name="Nguyen N."/>
            <person name="Nicol R."/>
            <person name="Norbu C."/>
            <person name="Norbu N."/>
            <person name="Novod N."/>
            <person name="O'Neill B."/>
            <person name="Osman S."/>
            <person name="Markiewicz E."/>
            <person name="Oyono O.L."/>
            <person name="Patti C."/>
            <person name="Phunkhang P."/>
            <person name="Pierre F."/>
            <person name="Priest M."/>
            <person name="Raghuraman S."/>
            <person name="Rege F."/>
            <person name="Reyes R."/>
            <person name="Rise C."/>
            <person name="Rogov P."/>
            <person name="Ross K."/>
            <person name="Ryan E."/>
            <person name="Settipalli S."/>
            <person name="Shea T."/>
            <person name="Sherpa N."/>
            <person name="Shi L."/>
            <person name="Shih D."/>
            <person name="Sparrow T."/>
            <person name="Spaulding J."/>
            <person name="Stalker J."/>
            <person name="Stange-Thomann N."/>
            <person name="Stavropoulos S."/>
            <person name="Stone C."/>
            <person name="Strader C."/>
            <person name="Tesfaye S."/>
            <person name="Thomson T."/>
            <person name="Thoulutsang Y."/>
            <person name="Thoulutsang D."/>
            <person name="Topham K."/>
            <person name="Topping I."/>
            <person name="Tsamla T."/>
            <person name="Vassiliev H."/>
            <person name="Vo A."/>
            <person name="Wangchuk T."/>
            <person name="Wangdi T."/>
            <person name="Weiand M."/>
            <person name="Wilkinson J."/>
            <person name="Wilson A."/>
            <person name="Yadav S."/>
            <person name="Young G."/>
            <person name="Yu Q."/>
            <person name="Zembek L."/>
            <person name="Zhong D."/>
            <person name="Zimmer A."/>
            <person name="Zwirko Z."/>
            <person name="Jaffe D.B."/>
            <person name="Alvarez P."/>
            <person name="Brockman W."/>
            <person name="Butler J."/>
            <person name="Chin C."/>
            <person name="Gnerre S."/>
            <person name="MacCallum I."/>
            <person name="Graves J.A."/>
            <person name="Ponting C.P."/>
            <person name="Breen M."/>
            <person name="Samollow P.B."/>
            <person name="Lander E.S."/>
            <person name="Lindblad-Toh K."/>
        </authorList>
    </citation>
    <scope>NUCLEOTIDE SEQUENCE [LARGE SCALE GENOMIC DNA]</scope>
</reference>
<evidence type="ECO:0000256" key="12">
    <source>
        <dbReference type="ARBA" id="ARBA00023180"/>
    </source>
</evidence>
<keyword evidence="13" id="KW-0449">Lipoprotein</keyword>
<dbReference type="SMART" id="SM00409">
    <property type="entry name" value="IG"/>
    <property type="match status" value="1"/>
</dbReference>
<dbReference type="SUPFAM" id="SSF48726">
    <property type="entry name" value="Immunoglobulin"/>
    <property type="match status" value="1"/>
</dbReference>
<proteinExistence type="predicted"/>
<evidence type="ECO:0000256" key="5">
    <source>
        <dbReference type="ARBA" id="ARBA00022729"/>
    </source>
</evidence>
<evidence type="ECO:0000256" key="6">
    <source>
        <dbReference type="ARBA" id="ARBA00022859"/>
    </source>
</evidence>
<dbReference type="InterPro" id="IPR003599">
    <property type="entry name" value="Ig_sub"/>
</dbReference>
<dbReference type="PANTHER" id="PTHR10441">
    <property type="entry name" value="CD8 ALPHA CHAIN"/>
    <property type="match status" value="1"/>
</dbReference>
<feature type="region of interest" description="Disordered" evidence="15">
    <location>
        <begin position="1"/>
        <end position="22"/>
    </location>
</feature>
<keyword evidence="9 16" id="KW-0472">Membrane</keyword>
<dbReference type="InterPro" id="IPR007110">
    <property type="entry name" value="Ig-like_dom"/>
</dbReference>
<dbReference type="GO" id="GO:0045065">
    <property type="term" value="P:cytotoxic T cell differentiation"/>
    <property type="evidence" value="ECO:0000318"/>
    <property type="project" value="GO_Central"/>
</dbReference>
<reference evidence="18" key="2">
    <citation type="submission" date="2025-08" db="UniProtKB">
        <authorList>
            <consortium name="Ensembl"/>
        </authorList>
    </citation>
    <scope>IDENTIFICATION</scope>
</reference>